<dbReference type="EMBL" id="CH476736">
    <property type="protein sequence ID" value="EIE82533.1"/>
    <property type="molecule type" value="Genomic_DNA"/>
</dbReference>
<accession>I1C253</accession>
<dbReference type="OrthoDB" id="5954824at2759"/>
<dbReference type="VEuPathDB" id="FungiDB:RO3G_07238"/>
<sequence length="209" mass="24079">MSLKEKDKDCNMTSYLPPIPVMMRTPSVVASVKQYRSEAQNDQLQQHIVSESFIPMAPNVKKPPRKRRRPPFSYSSLIAQAILESENVRMTLRDIYNWIINKYPALYNANDTGWQNTIRHNLSLNRCFKKVPKNELDEHKGKGGYWTIDSNYMEKFKNGAFVRGASSSMRKKSSPSSTYLPDTPVSMIKDNVESTKPSYQVMQIHNLLN</sequence>
<dbReference type="FunFam" id="1.10.10.10:FF:000135">
    <property type="entry name" value="forkhead box protein G1"/>
    <property type="match status" value="1"/>
</dbReference>
<dbReference type="InterPro" id="IPR050211">
    <property type="entry name" value="FOX_domain-containing"/>
</dbReference>
<dbReference type="Proteomes" id="UP000009138">
    <property type="component" value="Unassembled WGS sequence"/>
</dbReference>
<dbReference type="GO" id="GO:0005634">
    <property type="term" value="C:nucleus"/>
    <property type="evidence" value="ECO:0007669"/>
    <property type="project" value="UniProtKB-SubCell"/>
</dbReference>
<dbReference type="GO" id="GO:0000978">
    <property type="term" value="F:RNA polymerase II cis-regulatory region sequence-specific DNA binding"/>
    <property type="evidence" value="ECO:0007669"/>
    <property type="project" value="TreeGrafter"/>
</dbReference>
<evidence type="ECO:0000259" key="3">
    <source>
        <dbReference type="PROSITE" id="PS50039"/>
    </source>
</evidence>
<comment type="subcellular location">
    <subcellularLocation>
        <location evidence="2">Nucleus</location>
    </subcellularLocation>
</comment>
<dbReference type="PANTHER" id="PTHR11829">
    <property type="entry name" value="FORKHEAD BOX PROTEIN"/>
    <property type="match status" value="1"/>
</dbReference>
<dbReference type="InterPro" id="IPR018122">
    <property type="entry name" value="TF_fork_head_CS_1"/>
</dbReference>
<evidence type="ECO:0000313" key="4">
    <source>
        <dbReference type="EMBL" id="EIE82533.1"/>
    </source>
</evidence>
<feature type="DNA-binding region" description="Fork-head" evidence="2">
    <location>
        <begin position="69"/>
        <end position="166"/>
    </location>
</feature>
<feature type="domain" description="Fork-head" evidence="3">
    <location>
        <begin position="69"/>
        <end position="166"/>
    </location>
</feature>
<reference evidence="4 5" key="1">
    <citation type="journal article" date="2009" name="PLoS Genet.">
        <title>Genomic analysis of the basal lineage fungus Rhizopus oryzae reveals a whole-genome duplication.</title>
        <authorList>
            <person name="Ma L.-J."/>
            <person name="Ibrahim A.S."/>
            <person name="Skory C."/>
            <person name="Grabherr M.G."/>
            <person name="Burger G."/>
            <person name="Butler M."/>
            <person name="Elias M."/>
            <person name="Idnurm A."/>
            <person name="Lang B.F."/>
            <person name="Sone T."/>
            <person name="Abe A."/>
            <person name="Calvo S.E."/>
            <person name="Corrochano L.M."/>
            <person name="Engels R."/>
            <person name="Fu J."/>
            <person name="Hansberg W."/>
            <person name="Kim J.-M."/>
            <person name="Kodira C.D."/>
            <person name="Koehrsen M.J."/>
            <person name="Liu B."/>
            <person name="Miranda-Saavedra D."/>
            <person name="O'Leary S."/>
            <person name="Ortiz-Castellanos L."/>
            <person name="Poulter R."/>
            <person name="Rodriguez-Romero J."/>
            <person name="Ruiz-Herrera J."/>
            <person name="Shen Y.-Q."/>
            <person name="Zeng Q."/>
            <person name="Galagan J."/>
            <person name="Birren B.W."/>
            <person name="Cuomo C.A."/>
            <person name="Wickes B.L."/>
        </authorList>
    </citation>
    <scope>NUCLEOTIDE SEQUENCE [LARGE SCALE GENOMIC DNA]</scope>
    <source>
        <strain evidence="5">RA 99-880 / ATCC MYA-4621 / FGSC 9543 / NRRL 43880</strain>
    </source>
</reference>
<dbReference type="SMART" id="SM00339">
    <property type="entry name" value="FH"/>
    <property type="match status" value="1"/>
</dbReference>
<dbReference type="InterPro" id="IPR036390">
    <property type="entry name" value="WH_DNA-bd_sf"/>
</dbReference>
<dbReference type="Pfam" id="PF00250">
    <property type="entry name" value="Forkhead"/>
    <property type="match status" value="1"/>
</dbReference>
<dbReference type="STRING" id="246409.I1C253"/>
<evidence type="ECO:0000256" key="2">
    <source>
        <dbReference type="PROSITE-ProRule" id="PRU00089"/>
    </source>
</evidence>
<name>I1C253_RHIO9</name>
<dbReference type="PRINTS" id="PR00053">
    <property type="entry name" value="FORKHEAD"/>
</dbReference>
<dbReference type="GeneID" id="93614209"/>
<keyword evidence="2" id="KW-0539">Nucleus</keyword>
<dbReference type="PROSITE" id="PS00657">
    <property type="entry name" value="FORK_HEAD_1"/>
    <property type="match status" value="1"/>
</dbReference>
<proteinExistence type="predicted"/>
<dbReference type="RefSeq" id="XP_067517929.1">
    <property type="nucleotide sequence ID" value="XM_067661828.1"/>
</dbReference>
<organism evidence="4 5">
    <name type="scientific">Rhizopus delemar (strain RA 99-880 / ATCC MYA-4621 / FGSC 9543 / NRRL 43880)</name>
    <name type="common">Mucormycosis agent</name>
    <name type="synonym">Rhizopus arrhizus var. delemar</name>
    <dbReference type="NCBI Taxonomy" id="246409"/>
    <lineage>
        <taxon>Eukaryota</taxon>
        <taxon>Fungi</taxon>
        <taxon>Fungi incertae sedis</taxon>
        <taxon>Mucoromycota</taxon>
        <taxon>Mucoromycotina</taxon>
        <taxon>Mucoromycetes</taxon>
        <taxon>Mucorales</taxon>
        <taxon>Mucorineae</taxon>
        <taxon>Rhizopodaceae</taxon>
        <taxon>Rhizopus</taxon>
    </lineage>
</organism>
<dbReference type="InterPro" id="IPR001766">
    <property type="entry name" value="Fork_head_dom"/>
</dbReference>
<keyword evidence="5" id="KW-1185">Reference proteome</keyword>
<dbReference type="eggNOG" id="KOG2294">
    <property type="taxonomic scope" value="Eukaryota"/>
</dbReference>
<dbReference type="InterPro" id="IPR036388">
    <property type="entry name" value="WH-like_DNA-bd_sf"/>
</dbReference>
<protein>
    <recommendedName>
        <fullName evidence="3">Fork-head domain-containing protein</fullName>
    </recommendedName>
</protein>
<evidence type="ECO:0000256" key="1">
    <source>
        <dbReference type="ARBA" id="ARBA00023125"/>
    </source>
</evidence>
<evidence type="ECO:0000313" key="5">
    <source>
        <dbReference type="Proteomes" id="UP000009138"/>
    </source>
</evidence>
<keyword evidence="1 2" id="KW-0238">DNA-binding</keyword>
<dbReference type="PROSITE" id="PS50039">
    <property type="entry name" value="FORK_HEAD_3"/>
    <property type="match status" value="1"/>
</dbReference>
<dbReference type="GO" id="GO:0000981">
    <property type="term" value="F:DNA-binding transcription factor activity, RNA polymerase II-specific"/>
    <property type="evidence" value="ECO:0007669"/>
    <property type="project" value="TreeGrafter"/>
</dbReference>
<dbReference type="PANTHER" id="PTHR11829:SF343">
    <property type="entry name" value="FORK-HEAD DOMAIN-CONTAINING PROTEIN"/>
    <property type="match status" value="1"/>
</dbReference>
<dbReference type="Gene3D" id="1.10.10.10">
    <property type="entry name" value="Winged helix-like DNA-binding domain superfamily/Winged helix DNA-binding domain"/>
    <property type="match status" value="1"/>
</dbReference>
<dbReference type="AlphaFoldDB" id="I1C253"/>
<dbReference type="OMA" id="PANEPCH"/>
<gene>
    <name evidence="4" type="ORF">RO3G_07238</name>
</gene>
<dbReference type="SUPFAM" id="SSF46785">
    <property type="entry name" value="Winged helix' DNA-binding domain"/>
    <property type="match status" value="1"/>
</dbReference>
<dbReference type="InParanoid" id="I1C253"/>